<keyword evidence="2" id="KW-0813">Transport</keyword>
<name>A0ABN9TLX1_9DINO</name>
<dbReference type="InterPro" id="IPR015683">
    <property type="entry name" value="Ionotropic_Glu_rcpt"/>
</dbReference>
<evidence type="ECO:0000313" key="13">
    <source>
        <dbReference type="EMBL" id="CAK0846998.1"/>
    </source>
</evidence>
<feature type="domain" description="Ionotropic glutamate receptor C-terminal" evidence="12">
    <location>
        <begin position="71"/>
        <end position="241"/>
    </location>
</feature>
<keyword evidence="7" id="KW-0675">Receptor</keyword>
<keyword evidence="14" id="KW-1185">Reference proteome</keyword>
<dbReference type="SUPFAM" id="SSF81324">
    <property type="entry name" value="Voltage-gated potassium channels"/>
    <property type="match status" value="1"/>
</dbReference>
<keyword evidence="10" id="KW-0407">Ion channel</keyword>
<evidence type="ECO:0000313" key="14">
    <source>
        <dbReference type="Proteomes" id="UP001189429"/>
    </source>
</evidence>
<evidence type="ECO:0000256" key="5">
    <source>
        <dbReference type="ARBA" id="ARBA00023065"/>
    </source>
</evidence>
<evidence type="ECO:0000256" key="6">
    <source>
        <dbReference type="ARBA" id="ARBA00023136"/>
    </source>
</evidence>
<organism evidence="13 14">
    <name type="scientific">Prorocentrum cordatum</name>
    <dbReference type="NCBI Taxonomy" id="2364126"/>
    <lineage>
        <taxon>Eukaryota</taxon>
        <taxon>Sar</taxon>
        <taxon>Alveolata</taxon>
        <taxon>Dinophyceae</taxon>
        <taxon>Prorocentrales</taxon>
        <taxon>Prorocentraceae</taxon>
        <taxon>Prorocentrum</taxon>
    </lineage>
</organism>
<dbReference type="InterPro" id="IPR001320">
    <property type="entry name" value="Iontro_rcpt_C"/>
</dbReference>
<keyword evidence="8" id="KW-0325">Glycoprotein</keyword>
<dbReference type="Pfam" id="PF00060">
    <property type="entry name" value="Lig_chan"/>
    <property type="match status" value="1"/>
</dbReference>
<reference evidence="13" key="1">
    <citation type="submission" date="2023-10" db="EMBL/GenBank/DDBJ databases">
        <authorList>
            <person name="Chen Y."/>
            <person name="Shah S."/>
            <person name="Dougan E. K."/>
            <person name="Thang M."/>
            <person name="Chan C."/>
        </authorList>
    </citation>
    <scope>NUCLEOTIDE SEQUENCE [LARGE SCALE GENOMIC DNA]</scope>
</reference>
<evidence type="ECO:0000256" key="2">
    <source>
        <dbReference type="ARBA" id="ARBA00022448"/>
    </source>
</evidence>
<keyword evidence="9" id="KW-1071">Ligand-gated ion channel</keyword>
<keyword evidence="5" id="KW-0406">Ion transport</keyword>
<keyword evidence="6 11" id="KW-0472">Membrane</keyword>
<comment type="caution">
    <text evidence="13">The sequence shown here is derived from an EMBL/GenBank/DDBJ whole genome shotgun (WGS) entry which is preliminary data.</text>
</comment>
<dbReference type="Proteomes" id="UP001189429">
    <property type="component" value="Unassembled WGS sequence"/>
</dbReference>
<evidence type="ECO:0000256" key="4">
    <source>
        <dbReference type="ARBA" id="ARBA00022989"/>
    </source>
</evidence>
<evidence type="ECO:0000256" key="8">
    <source>
        <dbReference type="ARBA" id="ARBA00023180"/>
    </source>
</evidence>
<evidence type="ECO:0000256" key="10">
    <source>
        <dbReference type="ARBA" id="ARBA00023303"/>
    </source>
</evidence>
<sequence>MSWSEYLASSLEKFDVNLDNWADIPDRASAGIRTPYGYIDMSIMPVTYGTVQSPSFWEKLKTFSVPLEGPLWGLFLVIALLTSLAYFFLERDESGDGWTAEDPDEYKIEQSIVMGLTTLTQVGTFTPRTMAGEVLMLTFTFFVMILLAAYTANLAAVLVAADEVRACETLQECTRGRRRLCVAEGIHVDYLKEAHHKLYTHNMLVASDHDLKMKNLLDGKCAAALDSVSEYRLAKEDDKLNPGCTLRSVGDFPLATFKGGWMVKSDDFTERCTALLRDSLADLFLELEKDGQIADLEAKFYRESMVEGCDDNGNPDSKFSETDSFPIESMLGPIIIHLFGAILAFILYFRRKAKNESHPVANQIPSDACSDIRPLSGADASDISSLTAEMGALNAKLSHLFEKLS</sequence>
<evidence type="ECO:0000256" key="3">
    <source>
        <dbReference type="ARBA" id="ARBA00022692"/>
    </source>
</evidence>
<dbReference type="PANTHER" id="PTHR18966">
    <property type="entry name" value="IONOTROPIC GLUTAMATE RECEPTOR"/>
    <property type="match status" value="1"/>
</dbReference>
<evidence type="ECO:0000256" key="1">
    <source>
        <dbReference type="ARBA" id="ARBA00004141"/>
    </source>
</evidence>
<comment type="subcellular location">
    <subcellularLocation>
        <location evidence="1">Membrane</location>
        <topology evidence="1">Multi-pass membrane protein</topology>
    </subcellularLocation>
</comment>
<evidence type="ECO:0000256" key="11">
    <source>
        <dbReference type="SAM" id="Phobius"/>
    </source>
</evidence>
<evidence type="ECO:0000259" key="12">
    <source>
        <dbReference type="Pfam" id="PF00060"/>
    </source>
</evidence>
<dbReference type="EMBL" id="CAUYUJ010014861">
    <property type="protein sequence ID" value="CAK0846998.1"/>
    <property type="molecule type" value="Genomic_DNA"/>
</dbReference>
<dbReference type="Gene3D" id="1.10.287.70">
    <property type="match status" value="1"/>
</dbReference>
<evidence type="ECO:0000256" key="9">
    <source>
        <dbReference type="ARBA" id="ARBA00023286"/>
    </source>
</evidence>
<dbReference type="SUPFAM" id="SSF53850">
    <property type="entry name" value="Periplasmic binding protein-like II"/>
    <property type="match status" value="1"/>
</dbReference>
<accession>A0ABN9TLX1</accession>
<protein>
    <recommendedName>
        <fullName evidence="12">Ionotropic glutamate receptor C-terminal domain-containing protein</fullName>
    </recommendedName>
</protein>
<keyword evidence="4 11" id="KW-1133">Transmembrane helix</keyword>
<feature type="transmembrane region" description="Helical" evidence="11">
    <location>
        <begin position="134"/>
        <end position="161"/>
    </location>
</feature>
<evidence type="ECO:0000256" key="7">
    <source>
        <dbReference type="ARBA" id="ARBA00023170"/>
    </source>
</evidence>
<feature type="transmembrane region" description="Helical" evidence="11">
    <location>
        <begin position="330"/>
        <end position="349"/>
    </location>
</feature>
<gene>
    <name evidence="13" type="ORF">PCOR1329_LOCUS40340</name>
</gene>
<feature type="transmembrane region" description="Helical" evidence="11">
    <location>
        <begin position="71"/>
        <end position="89"/>
    </location>
</feature>
<keyword evidence="3 11" id="KW-0812">Transmembrane</keyword>
<proteinExistence type="predicted"/>